<evidence type="ECO:0008006" key="6">
    <source>
        <dbReference type="Google" id="ProtNLM"/>
    </source>
</evidence>
<evidence type="ECO:0000313" key="5">
    <source>
        <dbReference type="Proteomes" id="UP000006851"/>
    </source>
</evidence>
<evidence type="ECO:0000256" key="1">
    <source>
        <dbReference type="ARBA" id="ARBA00008007"/>
    </source>
</evidence>
<dbReference type="eggNOG" id="COG1040">
    <property type="taxonomic scope" value="Bacteria"/>
</dbReference>
<dbReference type="SUPFAM" id="SSF53271">
    <property type="entry name" value="PRTase-like"/>
    <property type="match status" value="1"/>
</dbReference>
<reference evidence="5" key="1">
    <citation type="journal article" date="2013" name="Stand. Genomic Sci.">
        <title>Complete genome sequence of Coriobacterium glomerans type strain (PW2(T)) from the midgut of Pyrrhocoris apterus L. (red soldier bug).</title>
        <authorList>
            <person name="Stackebrandt E."/>
            <person name="Zeytun A."/>
            <person name="Lapidus A."/>
            <person name="Nolan M."/>
            <person name="Lucas S."/>
            <person name="Hammon N."/>
            <person name="Deshpande S."/>
            <person name="Cheng J.F."/>
            <person name="Tapia R."/>
            <person name="Goodwin L.A."/>
            <person name="Pitluck S."/>
            <person name="Liolios K."/>
            <person name="Pagani I."/>
            <person name="Ivanova N."/>
            <person name="Mavromatis K."/>
            <person name="Mikhailova N."/>
            <person name="Huntemann M."/>
            <person name="Pati A."/>
            <person name="Chen A."/>
            <person name="Palaniappan K."/>
            <person name="Chang Y.J."/>
            <person name="Land M."/>
            <person name="Hauser L."/>
            <person name="Rohde M."/>
            <person name="Pukall R."/>
            <person name="Goker M."/>
            <person name="Detter J.C."/>
            <person name="Woyke T."/>
            <person name="Bristow J."/>
            <person name="Eisen J.A."/>
            <person name="Markowitz V."/>
            <person name="Hugenholtz P."/>
            <person name="Kyrpides N.C."/>
            <person name="Klenk H.P."/>
        </authorList>
    </citation>
    <scope>NUCLEOTIDE SEQUENCE</scope>
    <source>
        <strain evidence="5">ATCC 49209 / DSM 20642 / JCM 10262 / PW2</strain>
    </source>
</reference>
<dbReference type="KEGG" id="cgo:Corgl_0432"/>
<feature type="domain" description="Double zinc ribbon" evidence="3">
    <location>
        <begin position="29"/>
        <end position="80"/>
    </location>
</feature>
<dbReference type="OrthoDB" id="5242900at2"/>
<evidence type="ECO:0000259" key="3">
    <source>
        <dbReference type="Pfam" id="PF18912"/>
    </source>
</evidence>
<dbReference type="PANTHER" id="PTHR47505">
    <property type="entry name" value="DNA UTILIZATION PROTEIN YHGH"/>
    <property type="match status" value="1"/>
</dbReference>
<protein>
    <recommendedName>
        <fullName evidence="6">Phosphoribosyltransferase</fullName>
    </recommendedName>
</protein>
<proteinExistence type="inferred from homology"/>
<keyword evidence="5" id="KW-1185">Reference proteome</keyword>
<accession>F2N775</accession>
<name>F2N775_CORGP</name>
<evidence type="ECO:0000259" key="2">
    <source>
        <dbReference type="Pfam" id="PF00156"/>
    </source>
</evidence>
<evidence type="ECO:0000313" key="4">
    <source>
        <dbReference type="EMBL" id="AEB06550.1"/>
    </source>
</evidence>
<dbReference type="CDD" id="cd06223">
    <property type="entry name" value="PRTases_typeI"/>
    <property type="match status" value="1"/>
</dbReference>
<dbReference type="Pfam" id="PF00156">
    <property type="entry name" value="Pribosyltran"/>
    <property type="match status" value="1"/>
</dbReference>
<feature type="domain" description="Phosphoribosyltransferase" evidence="2">
    <location>
        <begin position="197"/>
        <end position="247"/>
    </location>
</feature>
<dbReference type="InterPro" id="IPR029057">
    <property type="entry name" value="PRTase-like"/>
</dbReference>
<dbReference type="EMBL" id="CP002628">
    <property type="protein sequence ID" value="AEB06550.1"/>
    <property type="molecule type" value="Genomic_DNA"/>
</dbReference>
<dbReference type="HOGENOM" id="CLU_054549_0_0_11"/>
<dbReference type="Gene3D" id="3.40.50.2020">
    <property type="match status" value="1"/>
</dbReference>
<dbReference type="Pfam" id="PF18912">
    <property type="entry name" value="DZR_2"/>
    <property type="match status" value="1"/>
</dbReference>
<dbReference type="Proteomes" id="UP000006851">
    <property type="component" value="Chromosome"/>
</dbReference>
<dbReference type="InterPro" id="IPR000836">
    <property type="entry name" value="PRTase_dom"/>
</dbReference>
<dbReference type="AlphaFoldDB" id="F2N775"/>
<dbReference type="InterPro" id="IPR044005">
    <property type="entry name" value="DZR_2"/>
</dbReference>
<organism evidence="4 5">
    <name type="scientific">Coriobacterium glomerans (strain ATCC 49209 / DSM 20642 / JCM 10262 / PW2)</name>
    <dbReference type="NCBI Taxonomy" id="700015"/>
    <lineage>
        <taxon>Bacteria</taxon>
        <taxon>Bacillati</taxon>
        <taxon>Actinomycetota</taxon>
        <taxon>Coriobacteriia</taxon>
        <taxon>Coriobacteriales</taxon>
        <taxon>Coriobacteriaceae</taxon>
        <taxon>Coriobacterium</taxon>
    </lineage>
</organism>
<dbReference type="PANTHER" id="PTHR47505:SF1">
    <property type="entry name" value="DNA UTILIZATION PROTEIN YHGH"/>
    <property type="match status" value="1"/>
</dbReference>
<gene>
    <name evidence="4" type="ordered locus">Corgl_0432</name>
</gene>
<dbReference type="STRING" id="700015.Corgl_0432"/>
<sequence length="256" mass="27399">MRSEAIEDTVSRRGAFLESAFARLREGALEILSPTRCAACERPGSLLCDRCRSELSLIDPRHACTACGAPFGELVCTECRGSPTGLDLCLAAAAFEGPLRRVIRVYKDAGERRLAETLAGLIADAVARAQRAAPQRYRGVLLESDAIVFVPVTQAALRRRGFDHMEAVAHALARMSSVPVLDALAKRGSADQRALDRVERRASTEGVYEIVADVRGLRLTLIDDVITTGATMQAAADALRGAGAVEIAGLAVARVW</sequence>
<dbReference type="InterPro" id="IPR051910">
    <property type="entry name" value="ComF/GntX_DNA_util-trans"/>
</dbReference>
<dbReference type="RefSeq" id="WP_013708293.1">
    <property type="nucleotide sequence ID" value="NC_015389.1"/>
</dbReference>
<comment type="similarity">
    <text evidence="1">Belongs to the ComF/GntX family.</text>
</comment>